<comment type="caution">
    <text evidence="1">The sequence shown here is derived from an EMBL/GenBank/DDBJ whole genome shotgun (WGS) entry which is preliminary data.</text>
</comment>
<sequence length="76" mass="8950">MHLARQRPDAAANAWDLRVSAFLEASNYILLQPFRCKWVALLGCVNRMMHTETWPFAPWKVRNCYRSKEPSRSEAR</sequence>
<reference evidence="1" key="1">
    <citation type="journal article" date="2019" name="BMC Genomics">
        <title>A new reference genome for Sorghum bicolor reveals high levels of sequence similarity between sweet and grain genotypes: implications for the genetics of sugar metabolism.</title>
        <authorList>
            <person name="Cooper E.A."/>
            <person name="Brenton Z.W."/>
            <person name="Flinn B.S."/>
            <person name="Jenkins J."/>
            <person name="Shu S."/>
            <person name="Flowers D."/>
            <person name="Luo F."/>
            <person name="Wang Y."/>
            <person name="Xia P."/>
            <person name="Barry K."/>
            <person name="Daum C."/>
            <person name="Lipzen A."/>
            <person name="Yoshinaga Y."/>
            <person name="Schmutz J."/>
            <person name="Saski C."/>
            <person name="Vermerris W."/>
            <person name="Kresovich S."/>
        </authorList>
    </citation>
    <scope>NUCLEOTIDE SEQUENCE</scope>
</reference>
<protein>
    <submittedName>
        <fullName evidence="1">Uncharacterized protein</fullName>
    </submittedName>
</protein>
<gene>
    <name evidence="1" type="ORF">BDA96_03G371300</name>
</gene>
<dbReference type="EMBL" id="CM027682">
    <property type="protein sequence ID" value="KAG0540003.1"/>
    <property type="molecule type" value="Genomic_DNA"/>
</dbReference>
<organism evidence="1 2">
    <name type="scientific">Sorghum bicolor</name>
    <name type="common">Sorghum</name>
    <name type="synonym">Sorghum vulgare</name>
    <dbReference type="NCBI Taxonomy" id="4558"/>
    <lineage>
        <taxon>Eukaryota</taxon>
        <taxon>Viridiplantae</taxon>
        <taxon>Streptophyta</taxon>
        <taxon>Embryophyta</taxon>
        <taxon>Tracheophyta</taxon>
        <taxon>Spermatophyta</taxon>
        <taxon>Magnoliopsida</taxon>
        <taxon>Liliopsida</taxon>
        <taxon>Poales</taxon>
        <taxon>Poaceae</taxon>
        <taxon>PACMAD clade</taxon>
        <taxon>Panicoideae</taxon>
        <taxon>Andropogonodae</taxon>
        <taxon>Andropogoneae</taxon>
        <taxon>Sorghinae</taxon>
        <taxon>Sorghum</taxon>
    </lineage>
</organism>
<name>A0A921RHY7_SORBI</name>
<dbReference type="Proteomes" id="UP000807115">
    <property type="component" value="Chromosome 3"/>
</dbReference>
<accession>A0A921RHY7</accession>
<proteinExistence type="predicted"/>
<evidence type="ECO:0000313" key="1">
    <source>
        <dbReference type="EMBL" id="KAG0540003.1"/>
    </source>
</evidence>
<reference evidence="1" key="2">
    <citation type="submission" date="2020-10" db="EMBL/GenBank/DDBJ databases">
        <authorList>
            <person name="Cooper E.A."/>
            <person name="Brenton Z.W."/>
            <person name="Flinn B.S."/>
            <person name="Jenkins J."/>
            <person name="Shu S."/>
            <person name="Flowers D."/>
            <person name="Luo F."/>
            <person name="Wang Y."/>
            <person name="Xia P."/>
            <person name="Barry K."/>
            <person name="Daum C."/>
            <person name="Lipzen A."/>
            <person name="Yoshinaga Y."/>
            <person name="Schmutz J."/>
            <person name="Saski C."/>
            <person name="Vermerris W."/>
            <person name="Kresovich S."/>
        </authorList>
    </citation>
    <scope>NUCLEOTIDE SEQUENCE</scope>
</reference>
<dbReference type="AlphaFoldDB" id="A0A921RHY7"/>
<evidence type="ECO:0000313" key="2">
    <source>
        <dbReference type="Proteomes" id="UP000807115"/>
    </source>
</evidence>